<gene>
    <name evidence="1" type="ORF">EK386_03795</name>
</gene>
<organism evidence="1 2">
    <name type="scientific">Lysinibacillus antri</name>
    <dbReference type="NCBI Taxonomy" id="2498145"/>
    <lineage>
        <taxon>Bacteria</taxon>
        <taxon>Bacillati</taxon>
        <taxon>Bacillota</taxon>
        <taxon>Bacilli</taxon>
        <taxon>Bacillales</taxon>
        <taxon>Bacillaceae</taxon>
        <taxon>Lysinibacillus</taxon>
    </lineage>
</organism>
<keyword evidence="2" id="KW-1185">Reference proteome</keyword>
<accession>A0A3S0PRX7</accession>
<dbReference type="Proteomes" id="UP000287910">
    <property type="component" value="Unassembled WGS sequence"/>
</dbReference>
<evidence type="ECO:0000313" key="2">
    <source>
        <dbReference type="Proteomes" id="UP000287910"/>
    </source>
</evidence>
<proteinExistence type="predicted"/>
<evidence type="ECO:0000313" key="1">
    <source>
        <dbReference type="EMBL" id="RUL55951.1"/>
    </source>
</evidence>
<dbReference type="RefSeq" id="WP_126657699.1">
    <property type="nucleotide sequence ID" value="NZ_RYYR01000003.1"/>
</dbReference>
<name>A0A3S0PRX7_9BACI</name>
<comment type="caution">
    <text evidence="1">The sequence shown here is derived from an EMBL/GenBank/DDBJ whole genome shotgun (WGS) entry which is preliminary data.</text>
</comment>
<dbReference type="EMBL" id="RYYR01000003">
    <property type="protein sequence ID" value="RUL55951.1"/>
    <property type="molecule type" value="Genomic_DNA"/>
</dbReference>
<sequence length="499" mass="57508">MQLVKEGQLLEALTSLEKLKSELESIPEAKVILAETEQQITSIQEQLEAIEMEWKTQYMSVLSDLIDSSGVVAPNHEFNTWDTSNTRGLVYADLIDFSGDGQPELYTLFMPVEDGQSEQYNHRSAEEYNQEIWGMQDDGELVLLNHELFYQGGLVDDLSVAITQGLDGLYYLNYSSTYMKDNISMTYEEFQQLTDNEFEKIIDFSTTEDLNEESSKIVYSIDDQTVEQNLYDDKVKSFKNRSIRIIDSGLGSKSFALDLSSPTTKIMEVVNKLAIDPSKVAFTTEVSDEEKSTIQKILSDFYWLEDFDNRNIESYSDFLLSLSAFVKIPFNYPDIDFENNSDSYYLFQEKTVVDYFTKRYFDMVFDEKGFSSTTGDESVYYEDGIYYVASGLDGWSMQALLIHEIQEITKYTNNIYLVEYGIKTFNSIEYSHAGGGSVERYEYLEDYLDVPTNEWPQDLQSYLSSTSRTEYAVIKKNEYGLALVYQSDKEISETELLEF</sequence>
<protein>
    <submittedName>
        <fullName evidence="1">Uncharacterized protein</fullName>
    </submittedName>
</protein>
<dbReference type="AlphaFoldDB" id="A0A3S0PRX7"/>
<reference evidence="1 2" key="1">
    <citation type="submission" date="2018-12" db="EMBL/GenBank/DDBJ databases">
        <title>Lysinibacillus antri sp. nov., isolated from a cave soil.</title>
        <authorList>
            <person name="Narsing Rao M.P."/>
            <person name="Zhang H."/>
            <person name="Dong Z.-Y."/>
            <person name="Niu X.-K."/>
            <person name="Zhang K."/>
            <person name="Fang B.-Z."/>
            <person name="Kang Y.-Q."/>
            <person name="Xiao M."/>
            <person name="Li W.-J."/>
        </authorList>
    </citation>
    <scope>NUCLEOTIDE SEQUENCE [LARGE SCALE GENOMIC DNA]</scope>
    <source>
        <strain evidence="1 2">SYSU K30002</strain>
    </source>
</reference>